<dbReference type="InterPro" id="IPR000683">
    <property type="entry name" value="Gfo/Idh/MocA-like_OxRdtase_N"/>
</dbReference>
<dbReference type="Proteomes" id="UP000253318">
    <property type="component" value="Unassembled WGS sequence"/>
</dbReference>
<evidence type="ECO:0000259" key="4">
    <source>
        <dbReference type="Pfam" id="PF22725"/>
    </source>
</evidence>
<feature type="domain" description="GFO/IDH/MocA-like oxidoreductase" evidence="4">
    <location>
        <begin position="129"/>
        <end position="244"/>
    </location>
</feature>
<evidence type="ECO:0000256" key="2">
    <source>
        <dbReference type="ARBA" id="ARBA00023002"/>
    </source>
</evidence>
<evidence type="ECO:0000313" key="6">
    <source>
        <dbReference type="Proteomes" id="UP000253318"/>
    </source>
</evidence>
<dbReference type="Pfam" id="PF22725">
    <property type="entry name" value="GFO_IDH_MocA_C3"/>
    <property type="match status" value="1"/>
</dbReference>
<dbReference type="Gene3D" id="3.30.360.10">
    <property type="entry name" value="Dihydrodipicolinate Reductase, domain 2"/>
    <property type="match status" value="1"/>
</dbReference>
<dbReference type="EMBL" id="QEIN01000440">
    <property type="protein sequence ID" value="RCV47927.1"/>
    <property type="molecule type" value="Genomic_DNA"/>
</dbReference>
<comment type="caution">
    <text evidence="5">The sequence shown here is derived from an EMBL/GenBank/DDBJ whole genome shotgun (WGS) entry which is preliminary data.</text>
</comment>
<organism evidence="5 6">
    <name type="scientific">Marinitenerispora sediminis</name>
    <dbReference type="NCBI Taxonomy" id="1931232"/>
    <lineage>
        <taxon>Bacteria</taxon>
        <taxon>Bacillati</taxon>
        <taxon>Actinomycetota</taxon>
        <taxon>Actinomycetes</taxon>
        <taxon>Streptosporangiales</taxon>
        <taxon>Nocardiopsidaceae</taxon>
        <taxon>Marinitenerispora</taxon>
    </lineage>
</organism>
<dbReference type="InterPro" id="IPR055170">
    <property type="entry name" value="GFO_IDH_MocA-like_dom"/>
</dbReference>
<evidence type="ECO:0000259" key="3">
    <source>
        <dbReference type="Pfam" id="PF01408"/>
    </source>
</evidence>
<sequence>MRWGILGTGAIAERFLHGLRAVPGAEVVAVGSRNAATAARFADRWGIPRRHAEHRALAEDDAVDVVYVALPHSAHHAATVMCLSAGRHVLCEKPLALDAAQARDMVATARRTGRFLMEAMWTRFAPAMREVHALVGGGGIGEVRMLTADIGWRFRYDPAGRLFDPALGGGALLDLGVYPVALASALLGAPVGVSARAAFAGTGVDAQVGAVLTAASGAVAVLGCSIEADLPNRAVITGTAGRIEVPEWYNPAEYTVHPADGPPRTVRRPHLANGFEHEAAAVTALVRDGAAESPLMPLDESVRIAATLDAVRHAIGGRRPGGPAG</sequence>
<evidence type="ECO:0000256" key="1">
    <source>
        <dbReference type="ARBA" id="ARBA00010928"/>
    </source>
</evidence>
<dbReference type="PANTHER" id="PTHR22604">
    <property type="entry name" value="OXIDOREDUCTASES"/>
    <property type="match status" value="1"/>
</dbReference>
<name>A0A368SXR9_9ACTN</name>
<protein>
    <submittedName>
        <fullName evidence="5">Oxidoreductase</fullName>
    </submittedName>
</protein>
<evidence type="ECO:0000313" key="5">
    <source>
        <dbReference type="EMBL" id="RCV47927.1"/>
    </source>
</evidence>
<reference evidence="5 6" key="1">
    <citation type="submission" date="2018-04" db="EMBL/GenBank/DDBJ databases">
        <title>Novel actinobacteria from marine sediment.</title>
        <authorList>
            <person name="Ng Z.Y."/>
            <person name="Tan G.Y.A."/>
        </authorList>
    </citation>
    <scope>NUCLEOTIDE SEQUENCE [LARGE SCALE GENOMIC DNA]</scope>
    <source>
        <strain evidence="5 6">TPS81</strain>
    </source>
</reference>
<dbReference type="Gene3D" id="3.40.50.720">
    <property type="entry name" value="NAD(P)-binding Rossmann-like Domain"/>
    <property type="match status" value="1"/>
</dbReference>
<feature type="domain" description="Gfo/Idh/MocA-like oxidoreductase N-terminal" evidence="3">
    <location>
        <begin position="1"/>
        <end position="118"/>
    </location>
</feature>
<proteinExistence type="inferred from homology"/>
<dbReference type="AlphaFoldDB" id="A0A368SXR9"/>
<dbReference type="SUPFAM" id="SSF55347">
    <property type="entry name" value="Glyceraldehyde-3-phosphate dehydrogenase-like, C-terminal domain"/>
    <property type="match status" value="1"/>
</dbReference>
<dbReference type="OrthoDB" id="9815825at2"/>
<keyword evidence="6" id="KW-1185">Reference proteome</keyword>
<dbReference type="PANTHER" id="PTHR22604:SF105">
    <property type="entry name" value="TRANS-1,2-DIHYDROBENZENE-1,2-DIOL DEHYDROGENASE"/>
    <property type="match status" value="1"/>
</dbReference>
<dbReference type="InterPro" id="IPR050984">
    <property type="entry name" value="Gfo/Idh/MocA_domain"/>
</dbReference>
<dbReference type="InterPro" id="IPR036291">
    <property type="entry name" value="NAD(P)-bd_dom_sf"/>
</dbReference>
<comment type="similarity">
    <text evidence="1">Belongs to the Gfo/Idh/MocA family.</text>
</comment>
<dbReference type="Pfam" id="PF01408">
    <property type="entry name" value="GFO_IDH_MocA"/>
    <property type="match status" value="1"/>
</dbReference>
<dbReference type="GO" id="GO:0000166">
    <property type="term" value="F:nucleotide binding"/>
    <property type="evidence" value="ECO:0007669"/>
    <property type="project" value="InterPro"/>
</dbReference>
<gene>
    <name evidence="5" type="ORF">DEF24_26700</name>
</gene>
<dbReference type="SUPFAM" id="SSF51735">
    <property type="entry name" value="NAD(P)-binding Rossmann-fold domains"/>
    <property type="match status" value="1"/>
</dbReference>
<dbReference type="GO" id="GO:0016491">
    <property type="term" value="F:oxidoreductase activity"/>
    <property type="evidence" value="ECO:0007669"/>
    <property type="project" value="UniProtKB-KW"/>
</dbReference>
<accession>A0A368SXR9</accession>
<keyword evidence="2" id="KW-0560">Oxidoreductase</keyword>